<gene>
    <name evidence="4" type="ORF">ACEWY4_010819</name>
</gene>
<reference evidence="4 5" key="1">
    <citation type="submission" date="2024-09" db="EMBL/GenBank/DDBJ databases">
        <title>A chromosome-level genome assembly of Gray's grenadier anchovy, Coilia grayii.</title>
        <authorList>
            <person name="Fu Z."/>
        </authorList>
    </citation>
    <scope>NUCLEOTIDE SEQUENCE [LARGE SCALE GENOMIC DNA]</scope>
    <source>
        <strain evidence="4">G4</strain>
        <tissue evidence="4">Muscle</tissue>
    </source>
</reference>
<dbReference type="InterPro" id="IPR029400">
    <property type="entry name" value="TINF2_N"/>
</dbReference>
<feature type="domain" description="C2H2-type" evidence="3">
    <location>
        <begin position="1178"/>
        <end position="1205"/>
    </location>
</feature>
<sequence>MSATSALQCSFKETTYEFFSEEELVHSTGNCKYCRRVVKCTPNHMRSRHISNALIYECSGQTAFTIPCFCEHFCRESQRCHWHCPKCQKVISRIVNFQTHLSKHGLKVTGKQKDGLEVPGKQKDDASCHQAQVVGGQGGVECHECRSTFSNVSYLKRHQRTYHGKEHPPNLCVDQKIGIFVTPKDLSGPSFPIHIGKSVVLQRLACESATCRIAAESGNPGAECQESVSYSAPPTMTAASTSKITESAYDCSRTTAMDLYADTADMADMAAMSALQCSFKGTTYEFFSEEELMHLDGNCKYCRRVVKCTPDHMRSRHISNALFYECSGRTAFTIPCFCEHFCRESQRCHWHCPKCQKVISRIVNFQAHLSKHGLKVLDKQKYEYYLPDTALLSSGMTTPVKGLSSSLHMWVPPLRLLSASIWQVAQQCHVRYYTRVEEFVSLVLELFPDLLSTQEKTELLLGLRSKFVLDLCHDQPSITLQMMQPHLDRVSRIAECASSDVTVQIAVRNFMGLIHALLTNHAYRKHFFQEIYSLRYGLRYDTALQSLVWEFLSRLEKLLPVPSFHQAATWFDGQPMLLEECLQMLYDLQPIQNFMVQCKHFAHAPRGSSSPPIMSNIILSTLSDCSTAQAVLSACGQAETCVSAPHEPQHCQADSDTYEGLNEDSCSGDVDGGVIQRHLDEGQSHASIDVEMTNELNGSSSPPIMSNIILSTLSDYRTAQAVLSACGQAEKCVSAPHEPQHSQEESDTYEDLNEDDCSGDVDGGDLQRHLDEGQSHASEHDPQIDLQQSSQKIMNQQEVKTTFGTTYEFFSEEELVHSTGTCKYCRRVVKCTPDHMRRHISNALFYECSGQTAFTIPCLCKHFCRESQRCHWHCPKCQKVISRSVNFQAHLSKHGLKVTGKKKDDTSCYQAQLVGGQGGVECHECGSTFLNVSTLKRHQRTYHGKPAVRGVCVKPESSSPPIMSNIILSTLSDCSTAQAVLGACGQAETCVSAPHEPQHSQEESDTYEDLNEDDCSGDVDRGDLQRHLDEGQSHASEHDPQIDLQQSRQRTMNQQEVKTTFGTTYEFFSEEELLHSTGNCKYCRRVVKCTPDHMRRHISNALFYECSGQTAFTIPCLCKHFCRESQRCHWHCPKCQKVISRSVNFQTHLSKHGLKVTGKKKDDASCHQAQLVGGQGGVECHECQSTFSNVSTLKRHQRTYHGKHGVRAVCVKPVLSACGQAEKCVSAPHEPQHSKEVTYEDLNEHDCSGDVDGGDPQRDSDEGQSHASEHDPQIDLQQSSQRTIQQEVKTTSGTTYEFFSEEELVHLTGNCKYCRRVVNCTPDHMRRHISNALFYECSGRTAFTIPCLCKHFCRGAKRCHWHCPKCQKVISRSVNFQTHLSKHGVKLLGKVAVRSGKPYGGRRYECSVFA</sequence>
<feature type="compositionally biased region" description="Acidic residues" evidence="2">
    <location>
        <begin position="745"/>
        <end position="763"/>
    </location>
</feature>
<protein>
    <recommendedName>
        <fullName evidence="3">C2H2-type domain-containing protein</fullName>
    </recommendedName>
</protein>
<dbReference type="PROSITE" id="PS50157">
    <property type="entry name" value="ZINC_FINGER_C2H2_2"/>
    <property type="match status" value="3"/>
</dbReference>
<dbReference type="InterPro" id="IPR039098">
    <property type="entry name" value="TINF2"/>
</dbReference>
<feature type="compositionally biased region" description="Basic and acidic residues" evidence="2">
    <location>
        <begin position="765"/>
        <end position="783"/>
    </location>
</feature>
<dbReference type="PANTHER" id="PTHR15512:SF2">
    <property type="match status" value="1"/>
</dbReference>
<feature type="compositionally biased region" description="Polar residues" evidence="2">
    <location>
        <begin position="1043"/>
        <end position="1055"/>
    </location>
</feature>
<dbReference type="PANTHER" id="PTHR15512">
    <property type="entry name" value="TERF1-INTERACTING NUCLEAR FACTOR 2"/>
    <property type="match status" value="1"/>
</dbReference>
<dbReference type="PROSITE" id="PS00028">
    <property type="entry name" value="ZINC_FINGER_C2H2_1"/>
    <property type="match status" value="8"/>
</dbReference>
<dbReference type="InterPro" id="IPR013087">
    <property type="entry name" value="Znf_C2H2_type"/>
</dbReference>
<dbReference type="Gene3D" id="3.30.160.60">
    <property type="entry name" value="Classic Zinc Finger"/>
    <property type="match status" value="3"/>
</dbReference>
<evidence type="ECO:0000313" key="5">
    <source>
        <dbReference type="Proteomes" id="UP001591681"/>
    </source>
</evidence>
<feature type="domain" description="C2H2-type" evidence="3">
    <location>
        <begin position="920"/>
        <end position="947"/>
    </location>
</feature>
<dbReference type="SMART" id="SM00355">
    <property type="entry name" value="ZnF_C2H2"/>
    <property type="match status" value="8"/>
</dbReference>
<name>A0ABD1K314_9TELE</name>
<feature type="domain" description="C2H2-type" evidence="3">
    <location>
        <begin position="140"/>
        <end position="168"/>
    </location>
</feature>
<keyword evidence="1" id="KW-0862">Zinc</keyword>
<evidence type="ECO:0000313" key="4">
    <source>
        <dbReference type="EMBL" id="KAL2093507.1"/>
    </source>
</evidence>
<dbReference type="Pfam" id="PF00096">
    <property type="entry name" value="zf-C2H2"/>
    <property type="match status" value="2"/>
</dbReference>
<feature type="region of interest" description="Disordered" evidence="2">
    <location>
        <begin position="734"/>
        <end position="785"/>
    </location>
</feature>
<accession>A0ABD1K314</accession>
<dbReference type="Proteomes" id="UP001591681">
    <property type="component" value="Unassembled WGS sequence"/>
</dbReference>
<evidence type="ECO:0000259" key="3">
    <source>
        <dbReference type="PROSITE" id="PS50157"/>
    </source>
</evidence>
<feature type="region of interest" description="Disordered" evidence="2">
    <location>
        <begin position="993"/>
        <end position="1055"/>
    </location>
</feature>
<organism evidence="4 5">
    <name type="scientific">Coilia grayii</name>
    <name type="common">Gray's grenadier anchovy</name>
    <dbReference type="NCBI Taxonomy" id="363190"/>
    <lineage>
        <taxon>Eukaryota</taxon>
        <taxon>Metazoa</taxon>
        <taxon>Chordata</taxon>
        <taxon>Craniata</taxon>
        <taxon>Vertebrata</taxon>
        <taxon>Euteleostomi</taxon>
        <taxon>Actinopterygii</taxon>
        <taxon>Neopterygii</taxon>
        <taxon>Teleostei</taxon>
        <taxon>Clupei</taxon>
        <taxon>Clupeiformes</taxon>
        <taxon>Clupeoidei</taxon>
        <taxon>Engraulidae</taxon>
        <taxon>Coilinae</taxon>
        <taxon>Coilia</taxon>
    </lineage>
</organism>
<feature type="compositionally biased region" description="Basic and acidic residues" evidence="2">
    <location>
        <begin position="1255"/>
        <end position="1273"/>
    </location>
</feature>
<dbReference type="CDD" id="cd11657">
    <property type="entry name" value="TIN2_N"/>
    <property type="match status" value="1"/>
</dbReference>
<dbReference type="EMBL" id="JBHFQA010000009">
    <property type="protein sequence ID" value="KAL2093507.1"/>
    <property type="molecule type" value="Genomic_DNA"/>
</dbReference>
<dbReference type="GO" id="GO:0008270">
    <property type="term" value="F:zinc ion binding"/>
    <property type="evidence" value="ECO:0007669"/>
    <property type="project" value="UniProtKB-KW"/>
</dbReference>
<evidence type="ECO:0000256" key="1">
    <source>
        <dbReference type="PROSITE-ProRule" id="PRU00042"/>
    </source>
</evidence>
<keyword evidence="1" id="KW-0479">Metal-binding</keyword>
<feature type="compositionally biased region" description="Basic and acidic residues" evidence="2">
    <location>
        <begin position="1018"/>
        <end position="1041"/>
    </location>
</feature>
<keyword evidence="1" id="KW-0863">Zinc-finger</keyword>
<keyword evidence="5" id="KW-1185">Reference proteome</keyword>
<evidence type="ECO:0000256" key="2">
    <source>
        <dbReference type="SAM" id="MobiDB-lite"/>
    </source>
</evidence>
<comment type="caution">
    <text evidence="4">The sequence shown here is derived from an EMBL/GenBank/DDBJ whole genome shotgun (WGS) entry which is preliminary data.</text>
</comment>
<feature type="region of interest" description="Disordered" evidence="2">
    <location>
        <begin position="1244"/>
        <end position="1281"/>
    </location>
</feature>
<proteinExistence type="predicted"/>
<dbReference type="Pfam" id="PF14973">
    <property type="entry name" value="TINF2_N"/>
    <property type="match status" value="1"/>
</dbReference>
<feature type="compositionally biased region" description="Acidic residues" evidence="2">
    <location>
        <begin position="1003"/>
        <end position="1017"/>
    </location>
</feature>